<evidence type="ECO:0000313" key="7">
    <source>
        <dbReference type="Proteomes" id="UP001159427"/>
    </source>
</evidence>
<feature type="compositionally biased region" description="Basic residues" evidence="3">
    <location>
        <begin position="386"/>
        <end position="398"/>
    </location>
</feature>
<dbReference type="PANTHER" id="PTHR12630:SF6">
    <property type="entry name" value="N-ACETYLGLUCOSAMINE-1-PHOSPHOTRANSFERASE SUBUNIT GAMMA"/>
    <property type="match status" value="1"/>
</dbReference>
<feature type="compositionally biased region" description="Basic and acidic residues" evidence="3">
    <location>
        <begin position="374"/>
        <end position="384"/>
    </location>
</feature>
<feature type="region of interest" description="Disordered" evidence="3">
    <location>
        <begin position="365"/>
        <end position="398"/>
    </location>
</feature>
<evidence type="ECO:0000259" key="5">
    <source>
        <dbReference type="PROSITE" id="PS51914"/>
    </source>
</evidence>
<dbReference type="Proteomes" id="UP001159427">
    <property type="component" value="Unassembled WGS sequence"/>
</dbReference>
<dbReference type="SUPFAM" id="SSF50911">
    <property type="entry name" value="Mannose 6-phosphate receptor domain"/>
    <property type="match status" value="1"/>
</dbReference>
<gene>
    <name evidence="6" type="ORF">PEVE_00042846</name>
</gene>
<dbReference type="InterPro" id="IPR036607">
    <property type="entry name" value="PRKCSH"/>
</dbReference>
<dbReference type="InterPro" id="IPR009011">
    <property type="entry name" value="Man6P_isomerase_rcpt-bd_dom_sf"/>
</dbReference>
<feature type="region of interest" description="Disordered" evidence="3">
    <location>
        <begin position="331"/>
        <end position="353"/>
    </location>
</feature>
<feature type="region of interest" description="Disordered" evidence="3">
    <location>
        <begin position="212"/>
        <end position="258"/>
    </location>
</feature>
<dbReference type="Pfam" id="PF13015">
    <property type="entry name" value="PRKCSH_1"/>
    <property type="match status" value="1"/>
</dbReference>
<proteinExistence type="predicted"/>
<feature type="compositionally biased region" description="Polar residues" evidence="3">
    <location>
        <begin position="236"/>
        <end position="252"/>
    </location>
</feature>
<feature type="region of interest" description="Disordered" evidence="3">
    <location>
        <begin position="275"/>
        <end position="303"/>
    </location>
</feature>
<reference evidence="6 7" key="1">
    <citation type="submission" date="2022-05" db="EMBL/GenBank/DDBJ databases">
        <authorList>
            <consortium name="Genoscope - CEA"/>
            <person name="William W."/>
        </authorList>
    </citation>
    <scope>NUCLEOTIDE SEQUENCE [LARGE SCALE GENOMIC DNA]</scope>
</reference>
<dbReference type="Gene3D" id="2.70.130.10">
    <property type="entry name" value="Mannose-6-phosphate receptor binding domain"/>
    <property type="match status" value="1"/>
</dbReference>
<keyword evidence="7" id="KW-1185">Reference proteome</keyword>
<feature type="compositionally biased region" description="Basic and acidic residues" evidence="3">
    <location>
        <begin position="212"/>
        <end position="232"/>
    </location>
</feature>
<dbReference type="PROSITE" id="PS51912">
    <property type="entry name" value="DMAP1_BIND"/>
    <property type="match status" value="1"/>
</dbReference>
<dbReference type="PROSITE" id="PS51914">
    <property type="entry name" value="MRH"/>
    <property type="match status" value="1"/>
</dbReference>
<evidence type="ECO:0000256" key="3">
    <source>
        <dbReference type="SAM" id="MobiDB-lite"/>
    </source>
</evidence>
<dbReference type="PANTHER" id="PTHR12630">
    <property type="entry name" value="N-LINKED OLIGOSACCHARIDE PROCESSING"/>
    <property type="match status" value="1"/>
</dbReference>
<feature type="domain" description="MRH" evidence="5">
    <location>
        <begin position="64"/>
        <end position="167"/>
    </location>
</feature>
<accession>A0ABN8PL27</accession>
<keyword evidence="1" id="KW-0732">Signal</keyword>
<dbReference type="InterPro" id="IPR044865">
    <property type="entry name" value="MRH_dom"/>
</dbReference>
<dbReference type="EMBL" id="CALNXI010000854">
    <property type="protein sequence ID" value="CAH3143375.1"/>
    <property type="molecule type" value="Genomic_DNA"/>
</dbReference>
<sequence>MVMVWFVGTRPGKVKIVEEPAVYRSGMNNFYQPAGSPTQNDNKLVARVKPSPVSGPTHLQVLAGKCFSLIHNGYKYEFCPFHNVTQREQTARWNAFAGILGVWREWVILNNTFEAMLLANGDMCPGNIPRQTKAFLRCGDVNKVISVEEPSICHYELRFESPLACPIDAFLVYPVLSPEGQKEWEQIEEALYRQELTTQGYNKYRRRLFQKEKLMPQDTASKEEKEEKKNKAGGEPSNNPQTDKKNTGNNHNSRSREECSKAYDDLLAEVQRLRGQSNISSDSNGRHTTKLPPAPSNNILQSPTNDTELLTKLSSNKDGLKNLNNHINNSATSLKGDLGYRRTPQNGSSQVDRQEKVLLSEVNNMKGDPGVVMNKKEKSSDSKQTKPLRKRLNKAGEF</sequence>
<dbReference type="InterPro" id="IPR039794">
    <property type="entry name" value="Gtb1-like"/>
</dbReference>
<feature type="domain" description="DMAP1-binding" evidence="4">
    <location>
        <begin position="172"/>
        <end position="294"/>
    </location>
</feature>
<protein>
    <recommendedName>
        <fullName evidence="8">N-acetylglucosamine-1-phosphotransferase subunit gamma</fullName>
    </recommendedName>
</protein>
<dbReference type="InterPro" id="IPR010506">
    <property type="entry name" value="DMAP1-bd"/>
</dbReference>
<organism evidence="6 7">
    <name type="scientific">Porites evermanni</name>
    <dbReference type="NCBI Taxonomy" id="104178"/>
    <lineage>
        <taxon>Eukaryota</taxon>
        <taxon>Metazoa</taxon>
        <taxon>Cnidaria</taxon>
        <taxon>Anthozoa</taxon>
        <taxon>Hexacorallia</taxon>
        <taxon>Scleractinia</taxon>
        <taxon>Fungiina</taxon>
        <taxon>Poritidae</taxon>
        <taxon>Porites</taxon>
    </lineage>
</organism>
<evidence type="ECO:0000259" key="4">
    <source>
        <dbReference type="PROSITE" id="PS51912"/>
    </source>
</evidence>
<evidence type="ECO:0008006" key="8">
    <source>
        <dbReference type="Google" id="ProtNLM"/>
    </source>
</evidence>
<evidence type="ECO:0000256" key="2">
    <source>
        <dbReference type="ARBA" id="ARBA00023157"/>
    </source>
</evidence>
<name>A0ABN8PL27_9CNID</name>
<evidence type="ECO:0000313" key="6">
    <source>
        <dbReference type="EMBL" id="CAH3143375.1"/>
    </source>
</evidence>
<comment type="caution">
    <text evidence="6">The sequence shown here is derived from an EMBL/GenBank/DDBJ whole genome shotgun (WGS) entry which is preliminary data.</text>
</comment>
<evidence type="ECO:0000256" key="1">
    <source>
        <dbReference type="ARBA" id="ARBA00022729"/>
    </source>
</evidence>
<keyword evidence="2" id="KW-1015">Disulfide bond</keyword>